<evidence type="ECO:0000256" key="1">
    <source>
        <dbReference type="ARBA" id="ARBA00006464"/>
    </source>
</evidence>
<keyword evidence="3" id="KW-0812">Transmembrane</keyword>
<feature type="domain" description="Bacterial sugar transferase" evidence="4">
    <location>
        <begin position="120"/>
        <end position="303"/>
    </location>
</feature>
<evidence type="ECO:0000256" key="2">
    <source>
        <dbReference type="SAM" id="Coils"/>
    </source>
</evidence>
<feature type="coiled-coil region" evidence="2">
    <location>
        <begin position="32"/>
        <end position="59"/>
    </location>
</feature>
<dbReference type="Pfam" id="PF02397">
    <property type="entry name" value="Bac_transf"/>
    <property type="match status" value="1"/>
</dbReference>
<feature type="transmembrane region" description="Helical" evidence="3">
    <location>
        <begin position="122"/>
        <end position="141"/>
    </location>
</feature>
<dbReference type="OrthoDB" id="9808602at2"/>
<dbReference type="EMBL" id="FOXB01000001">
    <property type="protein sequence ID" value="SFO87202.1"/>
    <property type="molecule type" value="Genomic_DNA"/>
</dbReference>
<keyword evidence="3" id="KW-0472">Membrane</keyword>
<evidence type="ECO:0000313" key="6">
    <source>
        <dbReference type="Proteomes" id="UP000199227"/>
    </source>
</evidence>
<comment type="similarity">
    <text evidence="1">Belongs to the bacterial sugar transferase family.</text>
</comment>
<keyword evidence="2" id="KW-0175">Coiled coil</keyword>
<proteinExistence type="inferred from homology"/>
<keyword evidence="5" id="KW-0808">Transferase</keyword>
<dbReference type="PANTHER" id="PTHR30576:SF0">
    <property type="entry name" value="UNDECAPRENYL-PHOSPHATE N-ACETYLGALACTOSAMINYL 1-PHOSPHATE TRANSFERASE-RELATED"/>
    <property type="match status" value="1"/>
</dbReference>
<dbReference type="Proteomes" id="UP000199227">
    <property type="component" value="Unassembled WGS sequence"/>
</dbReference>
<dbReference type="STRING" id="223786.SAMN05216234_10135"/>
<dbReference type="PANTHER" id="PTHR30576">
    <property type="entry name" value="COLANIC BIOSYNTHESIS UDP-GLUCOSE LIPID CARRIER TRANSFERASE"/>
    <property type="match status" value="1"/>
</dbReference>
<evidence type="ECO:0000256" key="3">
    <source>
        <dbReference type="SAM" id="Phobius"/>
    </source>
</evidence>
<evidence type="ECO:0000259" key="4">
    <source>
        <dbReference type="Pfam" id="PF02397"/>
    </source>
</evidence>
<dbReference type="GO" id="GO:0016780">
    <property type="term" value="F:phosphotransferase activity, for other substituted phosphate groups"/>
    <property type="evidence" value="ECO:0007669"/>
    <property type="project" value="TreeGrafter"/>
</dbReference>
<keyword evidence="3" id="KW-1133">Transmembrane helix</keyword>
<organism evidence="5 6">
    <name type="scientific">Hydrogenimonas thermophila</name>
    <dbReference type="NCBI Taxonomy" id="223786"/>
    <lineage>
        <taxon>Bacteria</taxon>
        <taxon>Pseudomonadati</taxon>
        <taxon>Campylobacterota</taxon>
        <taxon>Epsilonproteobacteria</taxon>
        <taxon>Campylobacterales</taxon>
        <taxon>Hydrogenimonadaceae</taxon>
        <taxon>Hydrogenimonas</taxon>
    </lineage>
</organism>
<dbReference type="InterPro" id="IPR003362">
    <property type="entry name" value="Bact_transf"/>
</dbReference>
<protein>
    <submittedName>
        <fullName evidence="5">Sugar transferase involved in LPS biosynthesis (Colanic, teichoic acid)</fullName>
    </submittedName>
</protein>
<accession>A0A1I5KQN2</accession>
<keyword evidence="6" id="KW-1185">Reference proteome</keyword>
<gene>
    <name evidence="5" type="ORF">SAMN05216234_10135</name>
</gene>
<dbReference type="AlphaFoldDB" id="A0A1I5KQN2"/>
<sequence length="308" mass="36732">MIVLGNKYKFTEYELENLKKKFQDITNIPYKEKNSEDVIEAIEKALENKNRKLIILNTSESIPDKLITYLTNLELKGVSFISIEHFLEKHMQKCYIPEDHTDISFLENIKPYTKWQYIQKRAIDFFGIFWLFFFSWPVMIYCAYRIKKESPDGPILFKQKRVGLNGKEFVCIKFRSMVPDAEKGIPKFASKDDPRVFKWGAVMRKTRLDELPQMWNILKGEIHLIGPRPERKYWTDQFEKIIPYYNERHLVRPGVTGWAQVMYPYGENGEDAKQKLMYDLYYIKYWNILLELKIVWMTAMTVIGKKGV</sequence>
<evidence type="ECO:0000313" key="5">
    <source>
        <dbReference type="EMBL" id="SFO87202.1"/>
    </source>
</evidence>
<reference evidence="5 6" key="1">
    <citation type="submission" date="2016-10" db="EMBL/GenBank/DDBJ databases">
        <authorList>
            <person name="de Groot N.N."/>
        </authorList>
    </citation>
    <scope>NUCLEOTIDE SEQUENCE [LARGE SCALE GENOMIC DNA]</scope>
    <source>
        <strain evidence="5 6">EP1-55-1</strain>
    </source>
</reference>
<dbReference type="RefSeq" id="WP_092909713.1">
    <property type="nucleotide sequence ID" value="NZ_FOXB01000001.1"/>
</dbReference>
<name>A0A1I5KQN2_9BACT</name>